<reference evidence="2" key="1">
    <citation type="journal article" date="2021" name="Nat. Commun.">
        <title>Genetic determinants of endophytism in the Arabidopsis root mycobiome.</title>
        <authorList>
            <person name="Mesny F."/>
            <person name="Miyauchi S."/>
            <person name="Thiergart T."/>
            <person name="Pickel B."/>
            <person name="Atanasova L."/>
            <person name="Karlsson M."/>
            <person name="Huettel B."/>
            <person name="Barry K.W."/>
            <person name="Haridas S."/>
            <person name="Chen C."/>
            <person name="Bauer D."/>
            <person name="Andreopoulos W."/>
            <person name="Pangilinan J."/>
            <person name="LaButti K."/>
            <person name="Riley R."/>
            <person name="Lipzen A."/>
            <person name="Clum A."/>
            <person name="Drula E."/>
            <person name="Henrissat B."/>
            <person name="Kohler A."/>
            <person name="Grigoriev I.V."/>
            <person name="Martin F.M."/>
            <person name="Hacquard S."/>
        </authorList>
    </citation>
    <scope>NUCLEOTIDE SEQUENCE</scope>
    <source>
        <strain evidence="2">MPI-CAGE-CH-0235</strain>
    </source>
</reference>
<dbReference type="InterPro" id="IPR011009">
    <property type="entry name" value="Kinase-like_dom_sf"/>
</dbReference>
<evidence type="ECO:0000313" key="2">
    <source>
        <dbReference type="EMBL" id="KAH7320627.1"/>
    </source>
</evidence>
<dbReference type="PROSITE" id="PS50011">
    <property type="entry name" value="PROTEIN_KINASE_DOM"/>
    <property type="match status" value="1"/>
</dbReference>
<dbReference type="OrthoDB" id="4062651at2759"/>
<dbReference type="Proteomes" id="UP000813444">
    <property type="component" value="Unassembled WGS sequence"/>
</dbReference>
<dbReference type="Gene3D" id="1.10.510.10">
    <property type="entry name" value="Transferase(Phosphotransferase) domain 1"/>
    <property type="match status" value="1"/>
</dbReference>
<dbReference type="InterPro" id="IPR000719">
    <property type="entry name" value="Prot_kinase_dom"/>
</dbReference>
<dbReference type="AlphaFoldDB" id="A0A8K0SUX8"/>
<protein>
    <recommendedName>
        <fullName evidence="1">Protein kinase domain-containing protein</fullName>
    </recommendedName>
</protein>
<feature type="domain" description="Protein kinase" evidence="1">
    <location>
        <begin position="40"/>
        <end position="296"/>
    </location>
</feature>
<evidence type="ECO:0000259" key="1">
    <source>
        <dbReference type="PROSITE" id="PS50011"/>
    </source>
</evidence>
<dbReference type="EMBL" id="JAGPNK010000005">
    <property type="protein sequence ID" value="KAH7320627.1"/>
    <property type="molecule type" value="Genomic_DNA"/>
</dbReference>
<organism evidence="2 3">
    <name type="scientific">Stachybotrys elegans</name>
    <dbReference type="NCBI Taxonomy" id="80388"/>
    <lineage>
        <taxon>Eukaryota</taxon>
        <taxon>Fungi</taxon>
        <taxon>Dikarya</taxon>
        <taxon>Ascomycota</taxon>
        <taxon>Pezizomycotina</taxon>
        <taxon>Sordariomycetes</taxon>
        <taxon>Hypocreomycetidae</taxon>
        <taxon>Hypocreales</taxon>
        <taxon>Stachybotryaceae</taxon>
        <taxon>Stachybotrys</taxon>
    </lineage>
</organism>
<gene>
    <name evidence="2" type="ORF">B0I35DRAFT_427495</name>
</gene>
<name>A0A8K0SUX8_9HYPO</name>
<comment type="caution">
    <text evidence="2">The sequence shown here is derived from an EMBL/GenBank/DDBJ whole genome shotgun (WGS) entry which is preliminary data.</text>
</comment>
<dbReference type="SUPFAM" id="SSF56112">
    <property type="entry name" value="Protein kinase-like (PK-like)"/>
    <property type="match status" value="1"/>
</dbReference>
<evidence type="ECO:0000313" key="3">
    <source>
        <dbReference type="Proteomes" id="UP000813444"/>
    </source>
</evidence>
<dbReference type="GO" id="GO:0005524">
    <property type="term" value="F:ATP binding"/>
    <property type="evidence" value="ECO:0007669"/>
    <property type="project" value="InterPro"/>
</dbReference>
<keyword evidence="3" id="KW-1185">Reference proteome</keyword>
<accession>A0A8K0SUX8</accession>
<dbReference type="GO" id="GO:0004672">
    <property type="term" value="F:protein kinase activity"/>
    <property type="evidence" value="ECO:0007669"/>
    <property type="project" value="InterPro"/>
</dbReference>
<proteinExistence type="predicted"/>
<sequence>MLEAGDDHEPEVWDYSELVADQFIPDFQRLAPKIVHAGKLTLADLATRGSFKCEYKVVNEQHIPGEVTPCIREQEDYCQDWDMRSIQSSFPLFSPRDVEVPYSDGASINEIIPQKVFVNNKALFYKSCYSPLDAIPEVEKYSKISASGHSQTDLRTSRLFGIVVYPNGGAKGLLYEWIQTDNPGTLTWAVEESVSKDQKEKWASQVESTVARLHGLGIIWGDVKADNVLIDMDNNAVVIDFGGGTTKGWVEHALQGTLEGDTQGMERLLDFILNDNSPLRLRNRAQSEYSDEEDWD</sequence>